<keyword evidence="3" id="KW-1185">Reference proteome</keyword>
<dbReference type="Proteomes" id="UP001175228">
    <property type="component" value="Unassembled WGS sequence"/>
</dbReference>
<evidence type="ECO:0000313" key="2">
    <source>
        <dbReference type="EMBL" id="KAK0493789.1"/>
    </source>
</evidence>
<evidence type="ECO:0000313" key="3">
    <source>
        <dbReference type="Proteomes" id="UP001175228"/>
    </source>
</evidence>
<dbReference type="PANTHER" id="PTHR10887">
    <property type="entry name" value="DNA2/NAM7 HELICASE FAMILY"/>
    <property type="match status" value="1"/>
</dbReference>
<dbReference type="SUPFAM" id="SSF52540">
    <property type="entry name" value="P-loop containing nucleoside triphosphate hydrolases"/>
    <property type="match status" value="1"/>
</dbReference>
<name>A0AA39Q210_9AGAR</name>
<dbReference type="InterPro" id="IPR041677">
    <property type="entry name" value="DNA2/NAM7_AAA_11"/>
</dbReference>
<organism evidence="2 3">
    <name type="scientific">Armillaria luteobubalina</name>
    <dbReference type="NCBI Taxonomy" id="153913"/>
    <lineage>
        <taxon>Eukaryota</taxon>
        <taxon>Fungi</taxon>
        <taxon>Dikarya</taxon>
        <taxon>Basidiomycota</taxon>
        <taxon>Agaricomycotina</taxon>
        <taxon>Agaricomycetes</taxon>
        <taxon>Agaricomycetidae</taxon>
        <taxon>Agaricales</taxon>
        <taxon>Marasmiineae</taxon>
        <taxon>Physalacriaceae</taxon>
        <taxon>Armillaria</taxon>
    </lineage>
</organism>
<gene>
    <name evidence="2" type="ORF">EDD18DRAFT_1356261</name>
</gene>
<dbReference type="PANTHER" id="PTHR10887:SF495">
    <property type="entry name" value="HELICASE SENATAXIN ISOFORM X1-RELATED"/>
    <property type="match status" value="1"/>
</dbReference>
<proteinExistence type="predicted"/>
<comment type="caution">
    <text evidence="2">The sequence shown here is derived from an EMBL/GenBank/DDBJ whole genome shotgun (WGS) entry which is preliminary data.</text>
</comment>
<dbReference type="Pfam" id="PF13086">
    <property type="entry name" value="AAA_11"/>
    <property type="match status" value="1"/>
</dbReference>
<dbReference type="GO" id="GO:0004386">
    <property type="term" value="F:helicase activity"/>
    <property type="evidence" value="ECO:0007669"/>
    <property type="project" value="InterPro"/>
</dbReference>
<sequence length="275" mass="30463">MEEAKATSGATMDALIRLLMEKEECCRCLRIIIGDTSGDGLHTTTDPLAEFTYGPDLNERQIEAIKSCEVPLSAIWGPPVVVQILPKILQSSQELPKILMTALTHNGAYVSSNIEDIRSRRTPKAVYKVLERFLKEINEGHYLCDEQILRIATDVSKVNKDLQSFTIGMRAGGNMNENDRLFKQAQRSGLMMQILNKTHSLGAGLGILHKSDFDIALIDEVSQIMEPCTLIPLVKGSQRAILVGDHVQLCPTVKKLGKALEFDVSLLERLYAGDD</sequence>
<feature type="domain" description="DNA2/NAM7 helicase helicase" evidence="1">
    <location>
        <begin position="202"/>
        <end position="255"/>
    </location>
</feature>
<protein>
    <submittedName>
        <fullName evidence="2">AAA domain-containing protein</fullName>
    </submittedName>
</protein>
<evidence type="ECO:0000259" key="1">
    <source>
        <dbReference type="Pfam" id="PF13086"/>
    </source>
</evidence>
<reference evidence="2" key="1">
    <citation type="submission" date="2023-06" db="EMBL/GenBank/DDBJ databases">
        <authorList>
            <consortium name="Lawrence Berkeley National Laboratory"/>
            <person name="Ahrendt S."/>
            <person name="Sahu N."/>
            <person name="Indic B."/>
            <person name="Wong-Bajracharya J."/>
            <person name="Merenyi Z."/>
            <person name="Ke H.-M."/>
            <person name="Monk M."/>
            <person name="Kocsube S."/>
            <person name="Drula E."/>
            <person name="Lipzen A."/>
            <person name="Balint B."/>
            <person name="Henrissat B."/>
            <person name="Andreopoulos B."/>
            <person name="Martin F.M."/>
            <person name="Harder C.B."/>
            <person name="Rigling D."/>
            <person name="Ford K.L."/>
            <person name="Foster G.D."/>
            <person name="Pangilinan J."/>
            <person name="Papanicolaou A."/>
            <person name="Barry K."/>
            <person name="LaButti K."/>
            <person name="Viragh M."/>
            <person name="Koriabine M."/>
            <person name="Yan M."/>
            <person name="Riley R."/>
            <person name="Champramary S."/>
            <person name="Plett K.L."/>
            <person name="Tsai I.J."/>
            <person name="Slot J."/>
            <person name="Sipos G."/>
            <person name="Plett J."/>
            <person name="Nagy L.G."/>
            <person name="Grigoriev I.V."/>
        </authorList>
    </citation>
    <scope>NUCLEOTIDE SEQUENCE</scope>
    <source>
        <strain evidence="2">HWK02</strain>
    </source>
</reference>
<dbReference type="AlphaFoldDB" id="A0AA39Q210"/>
<dbReference type="EMBL" id="JAUEPU010000023">
    <property type="protein sequence ID" value="KAK0493789.1"/>
    <property type="molecule type" value="Genomic_DNA"/>
</dbReference>
<dbReference type="Gene3D" id="3.40.50.300">
    <property type="entry name" value="P-loop containing nucleotide triphosphate hydrolases"/>
    <property type="match status" value="1"/>
</dbReference>
<dbReference type="InterPro" id="IPR045055">
    <property type="entry name" value="DNA2/NAM7-like"/>
</dbReference>
<dbReference type="InterPro" id="IPR027417">
    <property type="entry name" value="P-loop_NTPase"/>
</dbReference>
<accession>A0AA39Q210</accession>